<evidence type="ECO:0000313" key="1">
    <source>
        <dbReference type="EMBL" id="QPV63063.1"/>
    </source>
</evidence>
<reference evidence="1 2" key="1">
    <citation type="submission" date="2020-12" db="EMBL/GenBank/DDBJ databases">
        <title>Halosimplex halophilum sp. nov. and Halosimplex salinum sp. nov., two new members of the genus Halosimplex.</title>
        <authorList>
            <person name="Cui H.L."/>
        </authorList>
    </citation>
    <scope>NUCLEOTIDE SEQUENCE [LARGE SCALE GENOMIC DNA]</scope>
    <source>
        <strain evidence="1 2">YGH94</strain>
    </source>
</reference>
<dbReference type="GeneID" id="60586834"/>
<accession>A0A7T3FYI4</accession>
<evidence type="ECO:0000313" key="2">
    <source>
        <dbReference type="Proteomes" id="UP000595001"/>
    </source>
</evidence>
<name>A0A7T3FYI4_9EURY</name>
<gene>
    <name evidence="1" type="ORF">I7X12_00035</name>
</gene>
<keyword evidence="2" id="KW-1185">Reference proteome</keyword>
<dbReference type="EMBL" id="CP065856">
    <property type="protein sequence ID" value="QPV63063.1"/>
    <property type="molecule type" value="Genomic_DNA"/>
</dbReference>
<dbReference type="KEGG" id="hlt:I7X12_00035"/>
<dbReference type="InterPro" id="IPR043813">
    <property type="entry name" value="DUF5795"/>
</dbReference>
<dbReference type="RefSeq" id="WP_198061857.1">
    <property type="nucleotide sequence ID" value="NZ_CP065856.1"/>
</dbReference>
<dbReference type="OrthoDB" id="165929at2157"/>
<organism evidence="1 2">
    <name type="scientific">Halosimplex litoreum</name>
    <dbReference type="NCBI Taxonomy" id="1198301"/>
    <lineage>
        <taxon>Archaea</taxon>
        <taxon>Methanobacteriati</taxon>
        <taxon>Methanobacteriota</taxon>
        <taxon>Stenosarchaea group</taxon>
        <taxon>Halobacteria</taxon>
        <taxon>Halobacteriales</taxon>
        <taxon>Haloarculaceae</taxon>
        <taxon>Halosimplex</taxon>
    </lineage>
</organism>
<dbReference type="Proteomes" id="UP000595001">
    <property type="component" value="Chromosome"/>
</dbReference>
<protein>
    <recommendedName>
        <fullName evidence="3">Small CPxCG-related zinc finger protein</fullName>
    </recommendedName>
</protein>
<evidence type="ECO:0008006" key="3">
    <source>
        <dbReference type="Google" id="ProtNLM"/>
    </source>
</evidence>
<dbReference type="AlphaFoldDB" id="A0A7T3FYI4"/>
<proteinExistence type="predicted"/>
<dbReference type="Pfam" id="PF19108">
    <property type="entry name" value="DUF5795"/>
    <property type="match status" value="1"/>
</dbReference>
<sequence length="76" mass="8457">MADNRVVQGRMVTPKRLAELIEGESVMDAEPIEDADRDCPDCGENVLKVGYMPGVTSFVTGYKCQECDWAEIEDDD</sequence>